<reference evidence="3" key="1">
    <citation type="submission" date="2021-01" db="UniProtKB">
        <authorList>
            <consortium name="EnsemblMetazoa"/>
        </authorList>
    </citation>
    <scope>IDENTIFICATION</scope>
</reference>
<feature type="compositionally biased region" description="Polar residues" evidence="1">
    <location>
        <begin position="510"/>
        <end position="519"/>
    </location>
</feature>
<evidence type="ECO:0000313" key="3">
    <source>
        <dbReference type="EnsemblMetazoa" id="CLYHEMP010077.1"/>
    </source>
</evidence>
<feature type="compositionally biased region" description="Basic and acidic residues" evidence="1">
    <location>
        <begin position="414"/>
        <end position="432"/>
    </location>
</feature>
<sequence>MTLQMKNTRALCVCFFVSFNILGSINGNFIIERKIGDSDEIILLDKNKDPLDILAGGTFMDHRTCRADTNKGNIRRNIGLSSQDPGRKISCYTEGELQSECGSTNGNEFRTIPKQTTQIPTRCSSAGWENIKIWGFKERDRLGWQELSNGEKRNVRLSSRALNFENRRKLDGLLGVITYTCPNGNVYCDVLKFAGAAKYPLPYANSIDDLIKNLKQIDDGYPIGATPPTPGRNTRSPVTKDDESSNNSGLIIGVVFGVFVVIFAMVLAFFLYRRRKRSRRAKKQTLSPVYAKCEVDINSTHGEEEESKLIHQYSDSNAYALPSNPQPEYREIEPEIRYSPRNNHISMETPKQNNSHYVSATSTQTNSNQEGPEDEYQTPNIVPSPQNGITSERSITKDNINDEALDYSVPNKTGKSESKNNTKNDTPYKERSVGYSVPDKAGDSERKGYTENVKEPSPEYSVPGSAVDHVDGGATDDETAPLKGYSEPGQIIDNGNNDNDNGDDDDEVNYYSTPATNETDALVRPNSALYAKVNKNTKR</sequence>
<keyword evidence="2" id="KW-0812">Transmembrane</keyword>
<accession>A0A7M5V5C3</accession>
<feature type="transmembrane region" description="Helical" evidence="2">
    <location>
        <begin position="250"/>
        <end position="272"/>
    </location>
</feature>
<feature type="region of interest" description="Disordered" evidence="1">
    <location>
        <begin position="222"/>
        <end position="245"/>
    </location>
</feature>
<dbReference type="Proteomes" id="UP000594262">
    <property type="component" value="Unplaced"/>
</dbReference>
<protein>
    <submittedName>
        <fullName evidence="3">Uncharacterized protein</fullName>
    </submittedName>
</protein>
<name>A0A7M5V5C3_9CNID</name>
<dbReference type="RefSeq" id="XP_066935104.1">
    <property type="nucleotide sequence ID" value="XM_067079003.1"/>
</dbReference>
<feature type="compositionally biased region" description="Polar residues" evidence="1">
    <location>
        <begin position="342"/>
        <end position="370"/>
    </location>
</feature>
<feature type="compositionally biased region" description="Polar residues" evidence="1">
    <location>
        <begin position="377"/>
        <end position="393"/>
    </location>
</feature>
<feature type="region of interest" description="Disordered" evidence="1">
    <location>
        <begin position="342"/>
        <end position="539"/>
    </location>
</feature>
<dbReference type="EnsemblMetazoa" id="CLYHEMT010077.1">
    <property type="protein sequence ID" value="CLYHEMP010077.1"/>
    <property type="gene ID" value="CLYHEMG010077"/>
</dbReference>
<keyword evidence="2" id="KW-0472">Membrane</keyword>
<dbReference type="GeneID" id="136822724"/>
<keyword evidence="4" id="KW-1185">Reference proteome</keyword>
<keyword evidence="2" id="KW-1133">Transmembrane helix</keyword>
<organism evidence="3 4">
    <name type="scientific">Clytia hemisphaerica</name>
    <dbReference type="NCBI Taxonomy" id="252671"/>
    <lineage>
        <taxon>Eukaryota</taxon>
        <taxon>Metazoa</taxon>
        <taxon>Cnidaria</taxon>
        <taxon>Hydrozoa</taxon>
        <taxon>Hydroidolina</taxon>
        <taxon>Leptothecata</taxon>
        <taxon>Obeliida</taxon>
        <taxon>Clytiidae</taxon>
        <taxon>Clytia</taxon>
    </lineage>
</organism>
<dbReference type="AlphaFoldDB" id="A0A7M5V5C3"/>
<evidence type="ECO:0000313" key="4">
    <source>
        <dbReference type="Proteomes" id="UP000594262"/>
    </source>
</evidence>
<evidence type="ECO:0000256" key="2">
    <source>
        <dbReference type="SAM" id="Phobius"/>
    </source>
</evidence>
<evidence type="ECO:0000256" key="1">
    <source>
        <dbReference type="SAM" id="MobiDB-lite"/>
    </source>
</evidence>
<proteinExistence type="predicted"/>
<feature type="compositionally biased region" description="Basic and acidic residues" evidence="1">
    <location>
        <begin position="440"/>
        <end position="457"/>
    </location>
</feature>